<dbReference type="Gene3D" id="3.90.550.10">
    <property type="entry name" value="Spore Coat Polysaccharide Biosynthesis Protein SpsA, Chain A"/>
    <property type="match status" value="1"/>
</dbReference>
<keyword evidence="1" id="KW-0328">Glycosyltransferase</keyword>
<keyword evidence="5" id="KW-1133">Transmembrane helix</keyword>
<dbReference type="EC" id="2.4.1.-" evidence="4"/>
<dbReference type="GO" id="GO:0016757">
    <property type="term" value="F:glycosyltransferase activity"/>
    <property type="evidence" value="ECO:0007669"/>
    <property type="project" value="UniProtKB-KW"/>
</dbReference>
<comment type="similarity">
    <text evidence="4">Belongs to the glycosyltransferase 8 family.</text>
</comment>
<organism evidence="6 7">
    <name type="scientific">Coffea canephora</name>
    <name type="common">Robusta coffee</name>
    <dbReference type="NCBI Taxonomy" id="49390"/>
    <lineage>
        <taxon>Eukaryota</taxon>
        <taxon>Viridiplantae</taxon>
        <taxon>Streptophyta</taxon>
        <taxon>Embryophyta</taxon>
        <taxon>Tracheophyta</taxon>
        <taxon>Spermatophyta</taxon>
        <taxon>Magnoliopsida</taxon>
        <taxon>eudicotyledons</taxon>
        <taxon>Gunneridae</taxon>
        <taxon>Pentapetalae</taxon>
        <taxon>asterids</taxon>
        <taxon>lamiids</taxon>
        <taxon>Gentianales</taxon>
        <taxon>Rubiaceae</taxon>
        <taxon>Ixoroideae</taxon>
        <taxon>Gardenieae complex</taxon>
        <taxon>Bertiereae - Coffeeae clade</taxon>
        <taxon>Coffeeae</taxon>
        <taxon>Coffea</taxon>
    </lineage>
</organism>
<dbReference type="OrthoDB" id="2014201at2759"/>
<dbReference type="Pfam" id="PF01501">
    <property type="entry name" value="Glyco_transf_8"/>
    <property type="match status" value="1"/>
</dbReference>
<reference evidence="7" key="1">
    <citation type="journal article" date="2014" name="Science">
        <title>The coffee genome provides insight into the convergent evolution of caffeine biosynthesis.</title>
        <authorList>
            <person name="Denoeud F."/>
            <person name="Carretero-Paulet L."/>
            <person name="Dereeper A."/>
            <person name="Droc G."/>
            <person name="Guyot R."/>
            <person name="Pietrella M."/>
            <person name="Zheng C."/>
            <person name="Alberti A."/>
            <person name="Anthony F."/>
            <person name="Aprea G."/>
            <person name="Aury J.M."/>
            <person name="Bento P."/>
            <person name="Bernard M."/>
            <person name="Bocs S."/>
            <person name="Campa C."/>
            <person name="Cenci A."/>
            <person name="Combes M.C."/>
            <person name="Crouzillat D."/>
            <person name="Da Silva C."/>
            <person name="Daddiego L."/>
            <person name="De Bellis F."/>
            <person name="Dussert S."/>
            <person name="Garsmeur O."/>
            <person name="Gayraud T."/>
            <person name="Guignon V."/>
            <person name="Jahn K."/>
            <person name="Jamilloux V."/>
            <person name="Joet T."/>
            <person name="Labadie K."/>
            <person name="Lan T."/>
            <person name="Leclercq J."/>
            <person name="Lepelley M."/>
            <person name="Leroy T."/>
            <person name="Li L.T."/>
            <person name="Librado P."/>
            <person name="Lopez L."/>
            <person name="Munoz A."/>
            <person name="Noel B."/>
            <person name="Pallavicini A."/>
            <person name="Perrotta G."/>
            <person name="Poncet V."/>
            <person name="Pot D."/>
            <person name="Priyono X."/>
            <person name="Rigoreau M."/>
            <person name="Rouard M."/>
            <person name="Rozas J."/>
            <person name="Tranchant-Dubreuil C."/>
            <person name="VanBuren R."/>
            <person name="Zhang Q."/>
            <person name="Andrade A.C."/>
            <person name="Argout X."/>
            <person name="Bertrand B."/>
            <person name="de Kochko A."/>
            <person name="Graziosi G."/>
            <person name="Henry R.J."/>
            <person name="Jayarama X."/>
            <person name="Ming R."/>
            <person name="Nagai C."/>
            <person name="Rounsley S."/>
            <person name="Sankoff D."/>
            <person name="Giuliano G."/>
            <person name="Albert V.A."/>
            <person name="Wincker P."/>
            <person name="Lashermes P."/>
        </authorList>
    </citation>
    <scope>NUCLEOTIDE SEQUENCE [LARGE SCALE GENOMIC DNA]</scope>
    <source>
        <strain evidence="7">cv. DH200-94</strain>
    </source>
</reference>
<sequence length="589" mass="68821">MAGLRSNKSFSIIFLVVLMHENSRNLIHRDQQKISRNLEMVSKPTLKPKPFPIFFISILLSILVITMWFWPNPYENYADQYSTKRDIFESVTRPKWYEIVAEDHKYKGLKIGTVNIDRKVNIFDELHEGLYVKEVKFQPVAQNIKWSDLFPVWINEEYPELQTCPEIPMPQFEEFQDLNVVVATVPCPGMATKLGFIDIFRLQVNLVVANLLVKSNKSIVDFSGDVYAVFLGSCGPMDEIFRCEDLLWHDNDIWVYKPDLRKLKQKMRMPVGTCQLARPTEEAAQVGWNKNASNSILQQPREAYVTVLHSSEDYLCGAIVLGQSIINSKSKKDMILLADSSISSESSKALRHAGWKIKRIERIKSPNAGKNAYNKYNYSKLRIWLLTEYDKVMFIDSDMLVFQNLDEFFLYPQLSAAENNRHIFNSGVMLIEPSRCTFETMMEKRFTIVSYNGGDQGFLNEIFRWWHRWPNKANFLKDFSNIDCGPDHLYPKNTHAMHYLGVKPWMCYRDYDCNWDIEDNQRFASDSAHAKWWQVFDSMPNKLKPVCVLTPDMEERAVIFRRIAKDGNYSDGHWKIKVKDPRRKMNDIP</sequence>
<keyword evidence="2" id="KW-0808">Transferase</keyword>
<dbReference type="FunCoup" id="A0A068VBJ8">
    <property type="interactions" value="55"/>
</dbReference>
<dbReference type="Gramene" id="CDP18101">
    <property type="protein sequence ID" value="CDP18101"/>
    <property type="gene ID" value="GSCOC_T00006464001"/>
</dbReference>
<dbReference type="InParanoid" id="A0A068VBJ8"/>
<dbReference type="PANTHER" id="PTHR11183">
    <property type="entry name" value="GLYCOGENIN SUBFAMILY MEMBER"/>
    <property type="match status" value="1"/>
</dbReference>
<evidence type="ECO:0000256" key="1">
    <source>
        <dbReference type="ARBA" id="ARBA00022676"/>
    </source>
</evidence>
<accession>A0A068VBJ8</accession>
<dbReference type="EMBL" id="HG739292">
    <property type="protein sequence ID" value="CDP18101.1"/>
    <property type="molecule type" value="Genomic_DNA"/>
</dbReference>
<evidence type="ECO:0000256" key="4">
    <source>
        <dbReference type="RuleBase" id="RU362027"/>
    </source>
</evidence>
<dbReference type="InterPro" id="IPR002495">
    <property type="entry name" value="Glyco_trans_8"/>
</dbReference>
<keyword evidence="5" id="KW-0472">Membrane</keyword>
<name>A0A068VBJ8_COFCA</name>
<gene>
    <name evidence="6" type="ORF">GSCOC_T00006464001</name>
</gene>
<keyword evidence="7" id="KW-1185">Reference proteome</keyword>
<feature type="transmembrane region" description="Helical" evidence="5">
    <location>
        <begin position="51"/>
        <end position="70"/>
    </location>
</feature>
<evidence type="ECO:0000256" key="3">
    <source>
        <dbReference type="ARBA" id="ARBA00023211"/>
    </source>
</evidence>
<dbReference type="InterPro" id="IPR029044">
    <property type="entry name" value="Nucleotide-diphossugar_trans"/>
</dbReference>
<dbReference type="AlphaFoldDB" id="A0A068VBJ8"/>
<proteinExistence type="inferred from homology"/>
<dbReference type="InterPro" id="IPR050587">
    <property type="entry name" value="GNT1/Glycosyltrans_8"/>
</dbReference>
<protein>
    <recommendedName>
        <fullName evidence="4">Hexosyltransferase</fullName>
        <ecNumber evidence="4">2.4.1.-</ecNumber>
    </recommendedName>
</protein>
<dbReference type="Proteomes" id="UP000295252">
    <property type="component" value="Chromosome III"/>
</dbReference>
<keyword evidence="5" id="KW-0812">Transmembrane</keyword>
<dbReference type="OMA" id="WANHEED"/>
<dbReference type="PhylomeDB" id="A0A068VBJ8"/>
<evidence type="ECO:0000256" key="5">
    <source>
        <dbReference type="SAM" id="Phobius"/>
    </source>
</evidence>
<dbReference type="CDD" id="cd02537">
    <property type="entry name" value="GT8_Glycogenin"/>
    <property type="match status" value="1"/>
</dbReference>
<evidence type="ECO:0000256" key="2">
    <source>
        <dbReference type="ARBA" id="ARBA00022679"/>
    </source>
</evidence>
<dbReference type="SUPFAM" id="SSF53448">
    <property type="entry name" value="Nucleotide-diphospho-sugar transferases"/>
    <property type="match status" value="1"/>
</dbReference>
<keyword evidence="3" id="KW-0464">Manganese</keyword>
<evidence type="ECO:0000313" key="7">
    <source>
        <dbReference type="Proteomes" id="UP000295252"/>
    </source>
</evidence>
<dbReference type="STRING" id="49390.A0A068VBJ8"/>
<evidence type="ECO:0000313" key="6">
    <source>
        <dbReference type="EMBL" id="CDP18101.1"/>
    </source>
</evidence>